<evidence type="ECO:0000256" key="6">
    <source>
        <dbReference type="ARBA" id="ARBA00012251"/>
    </source>
</evidence>
<evidence type="ECO:0000313" key="16">
    <source>
        <dbReference type="Proteomes" id="UP000019116"/>
    </source>
</evidence>
<dbReference type="GO" id="GO:0061630">
    <property type="term" value="F:ubiquitin protein ligase activity"/>
    <property type="evidence" value="ECO:0000318"/>
    <property type="project" value="GO_Central"/>
</dbReference>
<dbReference type="PROSITE" id="PS00518">
    <property type="entry name" value="ZF_RING_1"/>
    <property type="match status" value="2"/>
</dbReference>
<dbReference type="Gramene" id="TraesCAD_scaffold_093125_01G000100.1">
    <property type="protein sequence ID" value="TraesCAD_scaffold_093125_01G000100.1"/>
    <property type="gene ID" value="TraesCAD_scaffold_093125_01G000100"/>
</dbReference>
<dbReference type="Gramene" id="TraesCS4A02G376800.1">
    <property type="protein sequence ID" value="TraesCS4A02G376800.1.cds1"/>
    <property type="gene ID" value="TraesCS4A02G376800"/>
</dbReference>
<dbReference type="Gramene" id="TraesJAG4A03G02188720.1">
    <property type="protein sequence ID" value="TraesJAG4A03G02188720.1.CDS1"/>
    <property type="gene ID" value="TraesJAG4A03G02188720"/>
</dbReference>
<dbReference type="Gene3D" id="1.20.120.1750">
    <property type="match status" value="1"/>
</dbReference>
<keyword evidence="11" id="KW-0833">Ubl conjugation pathway</keyword>
<sequence length="491" mass="55626">MASSDNDDQGYSDFDEEEDPIELESDDDMATLLAARRQKYKVLTEDAVRALQDDCIAGVADLIQVPPAIAAIVLRHCHWSSLVVQDKWFSDEQGLRAAVGLLPPSDGDAVAEPKRKRKGKKLTCDLCFDNHAPSQMKSAGCGHLYCRVFWRGYIRAAVEDGARCLSLRCPDPSCSAAVIRDLVDDVADEEDKQRYAGFALRSYVEESKTMRWCPAPGCGLAMEYLGGESLSEQLDVVCDCGHGFCIVCAEESHRPVPCRTVREWAAKNSSESESTNWVIANTKLCPKCRRPIEKNTGCNHMTCRDPCRHQFCWICLADYHGGHTCNRYEVDEIDARQAYARASLDRYIHYYERWVAHEHSRQRASEDMFELESAREVYLEGAAADEAQRQLGFLIDAYRQILEGRRMLRWTYAYGYFADRDKLNLLECLQGEAEGSLERLHEMAEAERTASENYYAADGGVSSYFDRLAKLTKQTHDYFESMAEAFQTDLD</sequence>
<comment type="pathway">
    <text evidence="4">Protein modification; protein ubiquitination.</text>
</comment>
<reference evidence="15" key="2">
    <citation type="submission" date="2018-10" db="UniProtKB">
        <authorList>
            <consortium name="EnsemblPlants"/>
        </authorList>
    </citation>
    <scope>IDENTIFICATION</scope>
</reference>
<dbReference type="SMART" id="SM00647">
    <property type="entry name" value="IBR"/>
    <property type="match status" value="2"/>
</dbReference>
<dbReference type="FunFam" id="1.20.120.1750:FF:000027">
    <property type="entry name" value="RBR-type E3 ubiquitin transferase"/>
    <property type="match status" value="1"/>
</dbReference>
<gene>
    <name evidence="15" type="primary">LOC123082903</name>
</gene>
<protein>
    <recommendedName>
        <fullName evidence="6">RBR-type E3 ubiquitin transferase</fullName>
        <ecNumber evidence="6">2.3.2.31</ecNumber>
    </recommendedName>
</protein>
<dbReference type="OrthoDB" id="10009520at2759"/>
<keyword evidence="16" id="KW-1185">Reference proteome</keyword>
<dbReference type="GO" id="GO:0031624">
    <property type="term" value="F:ubiquitin conjugating enzyme binding"/>
    <property type="evidence" value="ECO:0000318"/>
    <property type="project" value="GO_Central"/>
</dbReference>
<dbReference type="Gramene" id="TraesSYM4A03G02217540.1">
    <property type="protein sequence ID" value="TraesSYM4A03G02217540.1.CDS1"/>
    <property type="gene ID" value="TraesSYM4A03G02217540"/>
</dbReference>
<dbReference type="GO" id="GO:0000151">
    <property type="term" value="C:ubiquitin ligase complex"/>
    <property type="evidence" value="ECO:0000318"/>
    <property type="project" value="GO_Central"/>
</dbReference>
<dbReference type="Gramene" id="TraesSTA4A03G02185410.1">
    <property type="protein sequence ID" value="TraesSTA4A03G02185410.1.CDS1"/>
    <property type="gene ID" value="TraesSTA4A03G02185410"/>
</dbReference>
<dbReference type="InterPro" id="IPR013083">
    <property type="entry name" value="Znf_RING/FYVE/PHD"/>
</dbReference>
<evidence type="ECO:0000256" key="5">
    <source>
        <dbReference type="ARBA" id="ARBA00005884"/>
    </source>
</evidence>
<evidence type="ECO:0000256" key="11">
    <source>
        <dbReference type="ARBA" id="ARBA00022786"/>
    </source>
</evidence>
<keyword evidence="10" id="KW-0863">Zinc-finger</keyword>
<dbReference type="PROSITE" id="PS51873">
    <property type="entry name" value="TRIAD"/>
    <property type="match status" value="1"/>
</dbReference>
<dbReference type="Pfam" id="PF01485">
    <property type="entry name" value="IBR"/>
    <property type="match status" value="1"/>
</dbReference>
<keyword evidence="12" id="KW-0862">Zinc</keyword>
<comment type="catalytic activity">
    <reaction evidence="1">
        <text>[E2 ubiquitin-conjugating enzyme]-S-ubiquitinyl-L-cysteine + [acceptor protein]-L-lysine = [E2 ubiquitin-conjugating enzyme]-L-cysteine + [acceptor protein]-N(6)-ubiquitinyl-L-lysine.</text>
        <dbReference type="EC" id="2.3.2.31"/>
    </reaction>
</comment>
<evidence type="ECO:0000256" key="9">
    <source>
        <dbReference type="ARBA" id="ARBA00022737"/>
    </source>
</evidence>
<proteinExistence type="inferred from homology"/>
<organism evidence="15">
    <name type="scientific">Triticum aestivum</name>
    <name type="common">Wheat</name>
    <dbReference type="NCBI Taxonomy" id="4565"/>
    <lineage>
        <taxon>Eukaryota</taxon>
        <taxon>Viridiplantae</taxon>
        <taxon>Streptophyta</taxon>
        <taxon>Embryophyta</taxon>
        <taxon>Tracheophyta</taxon>
        <taxon>Spermatophyta</taxon>
        <taxon>Magnoliopsida</taxon>
        <taxon>Liliopsida</taxon>
        <taxon>Poales</taxon>
        <taxon>Poaceae</taxon>
        <taxon>BOP clade</taxon>
        <taxon>Pooideae</taxon>
        <taxon>Triticodae</taxon>
        <taxon>Triticeae</taxon>
        <taxon>Triticinae</taxon>
        <taxon>Triticum</taxon>
    </lineage>
</organism>
<dbReference type="GO" id="GO:0006511">
    <property type="term" value="P:ubiquitin-dependent protein catabolic process"/>
    <property type="evidence" value="ECO:0000318"/>
    <property type="project" value="GO_Central"/>
</dbReference>
<dbReference type="InterPro" id="IPR048962">
    <property type="entry name" value="ARIH1-like_UBL"/>
</dbReference>
<dbReference type="GO" id="GO:0008270">
    <property type="term" value="F:zinc ion binding"/>
    <property type="evidence" value="ECO:0007669"/>
    <property type="project" value="UniProtKB-KW"/>
</dbReference>
<evidence type="ECO:0000256" key="13">
    <source>
        <dbReference type="SAM" id="MobiDB-lite"/>
    </source>
</evidence>
<dbReference type="InterPro" id="IPR017907">
    <property type="entry name" value="Znf_RING_CS"/>
</dbReference>
<reference evidence="15" key="1">
    <citation type="submission" date="2018-08" db="EMBL/GenBank/DDBJ databases">
        <authorList>
            <person name="Rossello M."/>
        </authorList>
    </citation>
    <scope>NUCLEOTIDE SEQUENCE [LARGE SCALE GENOMIC DNA]</scope>
    <source>
        <strain evidence="15">cv. Chinese Spring</strain>
    </source>
</reference>
<evidence type="ECO:0000256" key="12">
    <source>
        <dbReference type="ARBA" id="ARBA00022833"/>
    </source>
</evidence>
<evidence type="ECO:0000256" key="8">
    <source>
        <dbReference type="ARBA" id="ARBA00022723"/>
    </source>
</evidence>
<evidence type="ECO:0000256" key="10">
    <source>
        <dbReference type="ARBA" id="ARBA00022771"/>
    </source>
</evidence>
<evidence type="ECO:0000256" key="7">
    <source>
        <dbReference type="ARBA" id="ARBA00022679"/>
    </source>
</evidence>
<keyword evidence="9" id="KW-0677">Repeat</keyword>
<dbReference type="GeneID" id="123082903"/>
<dbReference type="Gramene" id="TraesLDM4A03G02186580.1">
    <property type="protein sequence ID" value="TraesLDM4A03G02186580.1.CDS1"/>
    <property type="gene ID" value="TraesLDM4A03G02186580"/>
</dbReference>
<dbReference type="InterPro" id="IPR044066">
    <property type="entry name" value="TRIAD_supradom"/>
</dbReference>
<dbReference type="CDD" id="cd20346">
    <property type="entry name" value="BRcat_RBR_ANKIB1"/>
    <property type="match status" value="1"/>
</dbReference>
<name>A0A3B6I3G8_WHEAT</name>
<dbReference type="Gramene" id="TraesPARA_EIv1.0_1207850.1">
    <property type="protein sequence ID" value="TraesPARA_EIv1.0_1207850.1.CDS1"/>
    <property type="gene ID" value="TraesPARA_EIv1.0_1207850"/>
</dbReference>
<dbReference type="Proteomes" id="UP000019116">
    <property type="component" value="Chromosome 4A"/>
</dbReference>
<dbReference type="EC" id="2.3.2.31" evidence="6"/>
<evidence type="ECO:0000259" key="14">
    <source>
        <dbReference type="PROSITE" id="PS51873"/>
    </source>
</evidence>
<keyword evidence="7" id="KW-0808">Transferase</keyword>
<dbReference type="Gramene" id="TraesLAC4A03G02141330.1">
    <property type="protein sequence ID" value="TraesLAC4A03G02141330.1.CDS1"/>
    <property type="gene ID" value="TraesLAC4A03G02141330"/>
</dbReference>
<dbReference type="Pfam" id="PF21235">
    <property type="entry name" value="UBA_ARI1"/>
    <property type="match status" value="1"/>
</dbReference>
<dbReference type="Gramene" id="TraesCS4A03G0933700.1">
    <property type="protein sequence ID" value="TraesCS4A03G0933700.1.CDS1"/>
    <property type="gene ID" value="TraesCS4A03G0933700"/>
</dbReference>
<feature type="region of interest" description="Disordered" evidence="13">
    <location>
        <begin position="1"/>
        <end position="26"/>
    </location>
</feature>
<dbReference type="SUPFAM" id="SSF57850">
    <property type="entry name" value="RING/U-box"/>
    <property type="match status" value="3"/>
</dbReference>
<dbReference type="Gramene" id="TraesROB_scaffold_017360_01G000400.1">
    <property type="protein sequence ID" value="TraesROB_scaffold_017360_01G000400.1"/>
    <property type="gene ID" value="TraesROB_scaffold_017360_01G000400"/>
</dbReference>
<evidence type="ECO:0000256" key="3">
    <source>
        <dbReference type="ARBA" id="ARBA00003976"/>
    </source>
</evidence>
<accession>A0A3B6I3G8</accession>
<dbReference type="Gramene" id="TraesNORUn03G04763360.1">
    <property type="protein sequence ID" value="TraesNORUn03G04763360.1.CDS1"/>
    <property type="gene ID" value="TraesNORUn03G04763360"/>
</dbReference>
<dbReference type="SMR" id="A0A3B6I3G8"/>
<comment type="cofactor">
    <cofactor evidence="2">
        <name>Zn(2+)</name>
        <dbReference type="ChEBI" id="CHEBI:29105"/>
    </cofactor>
</comment>
<evidence type="ECO:0000256" key="4">
    <source>
        <dbReference type="ARBA" id="ARBA00004906"/>
    </source>
</evidence>
<comment type="similarity">
    <text evidence="5">Belongs to the RBR family. Ariadne subfamily.</text>
</comment>
<dbReference type="Gene3D" id="3.30.40.10">
    <property type="entry name" value="Zinc/RING finger domain, C3HC4 (zinc finger)"/>
    <property type="match status" value="1"/>
</dbReference>
<dbReference type="Gramene" id="TraesKAR4A01G0430020.1">
    <property type="protein sequence ID" value="cds.TraesKAR4A01G0430020.1"/>
    <property type="gene ID" value="TraesKAR4A01G0430020"/>
</dbReference>
<dbReference type="GO" id="GO:0005737">
    <property type="term" value="C:cytoplasm"/>
    <property type="evidence" value="ECO:0000318"/>
    <property type="project" value="GO_Central"/>
</dbReference>
<dbReference type="STRING" id="4565.A0A3B6I3G8"/>
<dbReference type="FunFam" id="3.30.40.10:FF:000019">
    <property type="entry name" value="RBR-type E3 ubiquitin transferase"/>
    <property type="match status" value="1"/>
</dbReference>
<keyword evidence="8" id="KW-0479">Metal-binding</keyword>
<dbReference type="Pfam" id="PF22191">
    <property type="entry name" value="IBR_1"/>
    <property type="match status" value="1"/>
</dbReference>
<dbReference type="PANTHER" id="PTHR11685">
    <property type="entry name" value="RBR FAMILY RING FINGER AND IBR DOMAIN-CONTAINING"/>
    <property type="match status" value="1"/>
</dbReference>
<dbReference type="GO" id="GO:0016567">
    <property type="term" value="P:protein ubiquitination"/>
    <property type="evidence" value="ECO:0007669"/>
    <property type="project" value="InterPro"/>
</dbReference>
<dbReference type="EnsemblPlants" id="TraesCS4A02G376800.1">
    <property type="protein sequence ID" value="TraesCS4A02G376800.1.cds1"/>
    <property type="gene ID" value="TraesCS4A02G376800"/>
</dbReference>
<dbReference type="Gramene" id="TraesCLE_scaffold_048474_01G000100.1">
    <property type="protein sequence ID" value="TraesCLE_scaffold_048474_01G000100.1"/>
    <property type="gene ID" value="TraesCLE_scaffold_048474_01G000100"/>
</dbReference>
<feature type="domain" description="RING-type" evidence="14">
    <location>
        <begin position="120"/>
        <end position="329"/>
    </location>
</feature>
<dbReference type="InterPro" id="IPR031127">
    <property type="entry name" value="E3_UB_ligase_RBR"/>
</dbReference>
<dbReference type="Gramene" id="TraesJUL4A03G02207520.1">
    <property type="protein sequence ID" value="TraesJUL4A03G02207520.1.CDS1"/>
    <property type="gene ID" value="TraesJUL4A03G02207520"/>
</dbReference>
<dbReference type="InterPro" id="IPR002867">
    <property type="entry name" value="IBR_dom"/>
</dbReference>
<dbReference type="AlphaFoldDB" id="A0A3B6I3G8"/>
<evidence type="ECO:0000256" key="1">
    <source>
        <dbReference type="ARBA" id="ARBA00001798"/>
    </source>
</evidence>
<evidence type="ECO:0000313" key="15">
    <source>
        <dbReference type="EnsemblPlants" id="TraesCS4A02G376800.1.cds1"/>
    </source>
</evidence>
<comment type="function">
    <text evidence="3">Might act as an E3 ubiquitin-protein ligase, or as part of E3 complex, which accepts ubiquitin from specific E2 ubiquitin-conjugating enzymes and then transfers it to substrates.</text>
</comment>
<dbReference type="RefSeq" id="XP_044361047.1">
    <property type="nucleotide sequence ID" value="XM_044505112.1"/>
</dbReference>
<evidence type="ECO:0000256" key="2">
    <source>
        <dbReference type="ARBA" id="ARBA00001947"/>
    </source>
</evidence>